<evidence type="ECO:0000256" key="4">
    <source>
        <dbReference type="ARBA" id="ARBA00022475"/>
    </source>
</evidence>
<dbReference type="Pfam" id="PF00876">
    <property type="entry name" value="Innexin"/>
    <property type="match status" value="1"/>
</dbReference>
<evidence type="ECO:0000256" key="2">
    <source>
        <dbReference type="ARBA" id="ARBA00004651"/>
    </source>
</evidence>
<evidence type="ECO:0000256" key="10">
    <source>
        <dbReference type="ARBA" id="ARBA00023136"/>
    </source>
</evidence>
<keyword evidence="9" id="KW-0406">Ion transport</keyword>
<keyword evidence="8" id="KW-1133">Transmembrane helix</keyword>
<evidence type="ECO:0000256" key="9">
    <source>
        <dbReference type="ARBA" id="ARBA00023065"/>
    </source>
</evidence>
<name>A0A0N4WU66_HAEPC</name>
<keyword evidence="5" id="KW-0812">Transmembrane</keyword>
<sequence length="67" mass="7668">MSVEGLLRAVRHYTGWYDDDWSDWLSHSVTSNLLVGAASVISYKVFVDKPIECMPPSFFPDSWTTVR</sequence>
<dbReference type="GO" id="GO:0005886">
    <property type="term" value="C:plasma membrane"/>
    <property type="evidence" value="ECO:0007669"/>
    <property type="project" value="UniProtKB-SubCell"/>
</dbReference>
<keyword evidence="10" id="KW-0472">Membrane</keyword>
<dbReference type="Proteomes" id="UP000268014">
    <property type="component" value="Unassembled WGS sequence"/>
</dbReference>
<dbReference type="EMBL" id="UZAF01018865">
    <property type="protein sequence ID" value="VDO55645.1"/>
    <property type="molecule type" value="Genomic_DNA"/>
</dbReference>
<organism evidence="14">
    <name type="scientific">Haemonchus placei</name>
    <name type="common">Barber's pole worm</name>
    <dbReference type="NCBI Taxonomy" id="6290"/>
    <lineage>
        <taxon>Eukaryota</taxon>
        <taxon>Metazoa</taxon>
        <taxon>Ecdysozoa</taxon>
        <taxon>Nematoda</taxon>
        <taxon>Chromadorea</taxon>
        <taxon>Rhabditida</taxon>
        <taxon>Rhabditina</taxon>
        <taxon>Rhabditomorpha</taxon>
        <taxon>Strongyloidea</taxon>
        <taxon>Trichostrongylidae</taxon>
        <taxon>Haemonchus</taxon>
    </lineage>
</organism>
<reference evidence="12 13" key="2">
    <citation type="submission" date="2018-11" db="EMBL/GenBank/DDBJ databases">
        <authorList>
            <consortium name="Pathogen Informatics"/>
        </authorList>
    </citation>
    <scope>NUCLEOTIDE SEQUENCE [LARGE SCALE GENOMIC DNA]</scope>
    <source>
        <strain evidence="12 13">MHpl1</strain>
    </source>
</reference>
<evidence type="ECO:0000313" key="12">
    <source>
        <dbReference type="EMBL" id="VDO55645.1"/>
    </source>
</evidence>
<evidence type="ECO:0000256" key="6">
    <source>
        <dbReference type="ARBA" id="ARBA00022868"/>
    </source>
</evidence>
<keyword evidence="3" id="KW-0813">Transport</keyword>
<keyword evidence="11" id="KW-0407">Ion channel</keyword>
<dbReference type="OMA" id="SRSIWRY"/>
<accession>A0A0N4WU66</accession>
<evidence type="ECO:0000313" key="13">
    <source>
        <dbReference type="Proteomes" id="UP000268014"/>
    </source>
</evidence>
<gene>
    <name evidence="12" type="ORF">HPLM_LOCUS15168</name>
</gene>
<comment type="subcellular location">
    <subcellularLocation>
        <location evidence="1">Cell junction</location>
        <location evidence="1">Gap junction</location>
    </subcellularLocation>
    <subcellularLocation>
        <location evidence="2">Cell membrane</location>
        <topology evidence="2">Multi-pass membrane protein</topology>
    </subcellularLocation>
</comment>
<evidence type="ECO:0000256" key="1">
    <source>
        <dbReference type="ARBA" id="ARBA00004610"/>
    </source>
</evidence>
<dbReference type="WBParaSite" id="HPLM_0001517601-mRNA-1">
    <property type="protein sequence ID" value="HPLM_0001517601-mRNA-1"/>
    <property type="gene ID" value="HPLM_0001517601"/>
</dbReference>
<keyword evidence="6" id="KW-0303">Gap junction</keyword>
<protein>
    <submittedName>
        <fullName evidence="14">Mitochondrial fission process protein 1</fullName>
    </submittedName>
</protein>
<evidence type="ECO:0000256" key="5">
    <source>
        <dbReference type="ARBA" id="ARBA00022692"/>
    </source>
</evidence>
<dbReference type="AlphaFoldDB" id="A0A0N4WU66"/>
<reference evidence="14" key="1">
    <citation type="submission" date="2017-02" db="UniProtKB">
        <authorList>
            <consortium name="WormBaseParasite"/>
        </authorList>
    </citation>
    <scope>IDENTIFICATION</scope>
</reference>
<dbReference type="InterPro" id="IPR000990">
    <property type="entry name" value="Innexin"/>
</dbReference>
<keyword evidence="4" id="KW-1003">Cell membrane</keyword>
<evidence type="ECO:0000313" key="14">
    <source>
        <dbReference type="WBParaSite" id="HPLM_0001517601-mRNA-1"/>
    </source>
</evidence>
<evidence type="ECO:0000256" key="7">
    <source>
        <dbReference type="ARBA" id="ARBA00022949"/>
    </source>
</evidence>
<evidence type="ECO:0000256" key="3">
    <source>
        <dbReference type="ARBA" id="ARBA00022448"/>
    </source>
</evidence>
<keyword evidence="7" id="KW-0965">Cell junction</keyword>
<evidence type="ECO:0000256" key="11">
    <source>
        <dbReference type="ARBA" id="ARBA00023303"/>
    </source>
</evidence>
<dbReference type="OrthoDB" id="5806935at2759"/>
<evidence type="ECO:0000256" key="8">
    <source>
        <dbReference type="ARBA" id="ARBA00022989"/>
    </source>
</evidence>
<dbReference type="GO" id="GO:0005921">
    <property type="term" value="C:gap junction"/>
    <property type="evidence" value="ECO:0007669"/>
    <property type="project" value="UniProtKB-SubCell"/>
</dbReference>
<keyword evidence="13" id="KW-1185">Reference proteome</keyword>
<proteinExistence type="predicted"/>
<dbReference type="GO" id="GO:0034220">
    <property type="term" value="P:monoatomic ion transmembrane transport"/>
    <property type="evidence" value="ECO:0007669"/>
    <property type="project" value="UniProtKB-KW"/>
</dbReference>